<proteinExistence type="predicted"/>
<dbReference type="InterPro" id="IPR021139">
    <property type="entry name" value="NYN"/>
</dbReference>
<dbReference type="InterPro" id="IPR041966">
    <property type="entry name" value="LOTUS-like"/>
</dbReference>
<dbReference type="GO" id="GO:0004540">
    <property type="term" value="F:RNA nuclease activity"/>
    <property type="evidence" value="ECO:0007669"/>
    <property type="project" value="InterPro"/>
</dbReference>
<dbReference type="AlphaFoldDB" id="A0A1F2PKP0"/>
<comment type="caution">
    <text evidence="2">The sequence shown here is derived from an EMBL/GenBank/DDBJ whole genome shotgun (WGS) entry which is preliminary data.</text>
</comment>
<dbReference type="CDD" id="cd10146">
    <property type="entry name" value="LabA_like_C"/>
    <property type="match status" value="2"/>
</dbReference>
<accession>A0A1F2PKP0</accession>
<organism evidence="2 3">
    <name type="scientific">Acetobacterium wieringae</name>
    <dbReference type="NCBI Taxonomy" id="52694"/>
    <lineage>
        <taxon>Bacteria</taxon>
        <taxon>Bacillati</taxon>
        <taxon>Bacillota</taxon>
        <taxon>Clostridia</taxon>
        <taxon>Eubacteriales</taxon>
        <taxon>Eubacteriaceae</taxon>
        <taxon>Acetobacterium</taxon>
    </lineage>
</organism>
<name>A0A1F2PKP0_9FIRM</name>
<evidence type="ECO:0000313" key="2">
    <source>
        <dbReference type="EMBL" id="OFV71928.1"/>
    </source>
</evidence>
<dbReference type="Gene3D" id="3.40.50.1010">
    <property type="entry name" value="5'-nuclease"/>
    <property type="match status" value="1"/>
</dbReference>
<reference evidence="2 3" key="1">
    <citation type="submission" date="2015-09" db="EMBL/GenBank/DDBJ databases">
        <title>Genome sequence of Acetobacterium wieringae DSM 1911.</title>
        <authorList>
            <person name="Poehlein A."/>
            <person name="Bengelsdorf F.R."/>
            <person name="Schiel-Bengelsdorf B."/>
            <person name="Duerre P."/>
            <person name="Daniel R."/>
        </authorList>
    </citation>
    <scope>NUCLEOTIDE SEQUENCE [LARGE SCALE GENOMIC DNA]</scope>
    <source>
        <strain evidence="2 3">DSM 1911</strain>
    </source>
</reference>
<evidence type="ECO:0000259" key="1">
    <source>
        <dbReference type="PROSITE" id="PS51644"/>
    </source>
</evidence>
<protein>
    <submittedName>
        <fullName evidence="2">OST-HTH/LOTUS domain protein</fullName>
    </submittedName>
</protein>
<dbReference type="PANTHER" id="PTHR35811">
    <property type="entry name" value="SLR1870 PROTEIN"/>
    <property type="match status" value="1"/>
</dbReference>
<sequence length="349" mass="39168">MKNDMKIAVLIDADNVSDKYIKYIFDEISNLGMATFKRIYGDWTKPQLGSWKTVLLNYSITPIQQYSYTTGKNATDAALIIDAMDILYSNNVDGFCIVSSDSDFTRLATRLREAGMYVVGMGEKKTPTPFISACEKFKYLEVLAADPDSSQPEEILNQKQSSAKEGMASKKQLIQSIKTIINDNSDEEGWADLGLVGSRLNNRYPDFDSRNYGYSKLRSLLSSLDKFELTTRRTANSQNVKYVIRNITSEKNGSSQKDIQLKKELIQSFQLIVSENADPSGWANLGLVGSQIAQKHPTFKSKNYGYAKLRSLLEALNLFDIEVRKTANSKNPEALIRNKPQLKVKNAGL</sequence>
<feature type="domain" description="HTH OST-type" evidence="1">
    <location>
        <begin position="169"/>
        <end position="246"/>
    </location>
</feature>
<dbReference type="InterPro" id="IPR025605">
    <property type="entry name" value="OST-HTH/LOTUS_dom"/>
</dbReference>
<dbReference type="PROSITE" id="PS51644">
    <property type="entry name" value="HTH_OST"/>
    <property type="match status" value="2"/>
</dbReference>
<dbReference type="STRING" id="52694.ACWI_06760"/>
<dbReference type="PANTHER" id="PTHR35811:SF1">
    <property type="entry name" value="HTH OST-TYPE DOMAIN-CONTAINING PROTEIN"/>
    <property type="match status" value="1"/>
</dbReference>
<dbReference type="OrthoDB" id="9783963at2"/>
<dbReference type="Pfam" id="PF01936">
    <property type="entry name" value="NYN"/>
    <property type="match status" value="1"/>
</dbReference>
<dbReference type="CDD" id="cd11297">
    <property type="entry name" value="PIN_LabA-like_N_1"/>
    <property type="match status" value="1"/>
</dbReference>
<feature type="domain" description="HTH OST-type" evidence="1">
    <location>
        <begin position="257"/>
        <end position="340"/>
    </location>
</feature>
<dbReference type="Pfam" id="PF12872">
    <property type="entry name" value="OST-HTH"/>
    <property type="match status" value="2"/>
</dbReference>
<dbReference type="EMBL" id="LKEU01000014">
    <property type="protein sequence ID" value="OFV71928.1"/>
    <property type="molecule type" value="Genomic_DNA"/>
</dbReference>
<dbReference type="Proteomes" id="UP000176244">
    <property type="component" value="Unassembled WGS sequence"/>
</dbReference>
<dbReference type="Gene3D" id="3.30.420.610">
    <property type="entry name" value="LOTUS domain-like"/>
    <property type="match status" value="2"/>
</dbReference>
<gene>
    <name evidence="2" type="ORF">ACWI_06760</name>
</gene>
<evidence type="ECO:0000313" key="3">
    <source>
        <dbReference type="Proteomes" id="UP000176244"/>
    </source>
</evidence>